<evidence type="ECO:0000313" key="1">
    <source>
        <dbReference type="EMBL" id="MDO3398211.1"/>
    </source>
</evidence>
<gene>
    <name evidence="1" type="ORF">QWJ41_21050</name>
</gene>
<proteinExistence type="predicted"/>
<evidence type="ECO:0000313" key="2">
    <source>
        <dbReference type="Proteomes" id="UP001168363"/>
    </source>
</evidence>
<dbReference type="Proteomes" id="UP001168363">
    <property type="component" value="Unassembled WGS sequence"/>
</dbReference>
<dbReference type="EMBL" id="JAULSC010000216">
    <property type="protein sequence ID" value="MDO3398211.1"/>
    <property type="molecule type" value="Genomic_DNA"/>
</dbReference>
<sequence>QRGDGQTSIVYDANSGEVAVDGPAGVELTSINIDSAGGIFTGDAAANLGGSFDNDADNNIFKATFGSSFGSLSFGNVAQTGLSQEFVLNDLTV</sequence>
<feature type="non-terminal residue" evidence="1">
    <location>
        <position position="93"/>
    </location>
</feature>
<comment type="caution">
    <text evidence="1">The sequence shown here is derived from an EMBL/GenBank/DDBJ whole genome shotgun (WGS) entry which is preliminary data.</text>
</comment>
<organism evidence="1 2">
    <name type="scientific">Nocardioides cremeus</name>
    <dbReference type="NCBI Taxonomy" id="3058044"/>
    <lineage>
        <taxon>Bacteria</taxon>
        <taxon>Bacillati</taxon>
        <taxon>Actinomycetota</taxon>
        <taxon>Actinomycetes</taxon>
        <taxon>Propionibacteriales</taxon>
        <taxon>Nocardioidaceae</taxon>
        <taxon>Nocardioides</taxon>
    </lineage>
</organism>
<reference evidence="1" key="1">
    <citation type="submission" date="2023-06" db="EMBL/GenBank/DDBJ databases">
        <title>Genome sequence of Nocardioides sp. SOB44.</title>
        <authorList>
            <person name="Zhang G."/>
        </authorList>
    </citation>
    <scope>NUCLEOTIDE SEQUENCE</scope>
    <source>
        <strain evidence="1">SOB44</strain>
    </source>
</reference>
<feature type="non-terminal residue" evidence="1">
    <location>
        <position position="1"/>
    </location>
</feature>
<accession>A0ABT8TW79</accession>
<name>A0ABT8TW79_9ACTN</name>
<keyword evidence="2" id="KW-1185">Reference proteome</keyword>
<dbReference type="RefSeq" id="WP_302710436.1">
    <property type="nucleotide sequence ID" value="NZ_JAULSC010000216.1"/>
</dbReference>
<protein>
    <submittedName>
        <fullName evidence="1">Uncharacterized protein</fullName>
    </submittedName>
</protein>